<protein>
    <submittedName>
        <fullName evidence="1">Virion structural protein</fullName>
    </submittedName>
</protein>
<accession>A0AB39CCF3</accession>
<dbReference type="Pfam" id="PF13385">
    <property type="entry name" value="Laminin_G_3"/>
    <property type="match status" value="1"/>
</dbReference>
<dbReference type="InterPro" id="IPR013320">
    <property type="entry name" value="ConA-like_dom_sf"/>
</dbReference>
<dbReference type="Gene3D" id="2.60.120.200">
    <property type="match status" value="1"/>
</dbReference>
<name>A0AB39CCF3_9VIRU</name>
<reference evidence="1" key="1">
    <citation type="submission" date="2024-07" db="EMBL/GenBank/DDBJ databases">
        <authorList>
            <person name="Bringhurst R.M."/>
            <person name="Homer T.E."/>
        </authorList>
    </citation>
    <scope>NUCLEOTIDE SEQUENCE</scope>
</reference>
<proteinExistence type="predicted"/>
<sequence>MNELLLNVLGRRVYKPVLWLDPSDEQVGSTNIVDKSERLVPVTNMGVTVSDDAPLVGMKSMQFTGGAYKYLRLPFGRMPNLLEGSFTIEYWAKVETNQGNRSIFGQWQQSVFQGGILCAIAAGNACQFHFGAASENGALLSNQVYSVNAWQHVAWVRTGTTWIQYINGRQVGTTQYAGSRAQLSIDWFLGTYLNGSAQPNPTGNTPFVGKIADLRVYEGPVYTSNFDPITGDEYLGTLSEAEVISGTSLAAQLGLTKGNNIARPTEWLKFVVKGRTILVAKKPVRYNVTWQMLEDAGAIDGSTKVVIANGDTYRIRLMEGAEKNPSEWIAAYGQNDPGIVAASEYNRTLYKVHESSGQFEKFTDTDLGIQAGANGRMTICKEKFAASALSGSCVARSNSGLKNFNYPDFNPPAINVITHYGWRPVLEFEKAAPVDGPGPKDIIVGDETDGYYGTLTADEFFTGDELAIAVKTETSGFTINNNTDWVKVILDGKIIYMPKLPIRWGLPYDHLFGLGVIGNETTPKVVEKFGKRFHVRLMTGTNPGTTPVPEEFPTTSADRSEFNRIIYRLTNSAPVTDMGLKFADFTLLELGLQPERGGGSPYQRIICQEAVSPTECVMRNGNNGIFPGAMDQWMSLQIVSRATQNQMNVWRPVLELLGDA</sequence>
<organism evidence="1">
    <name type="scientific">Pseudomonas phage RVTF4</name>
    <dbReference type="NCBI Taxonomy" id="3236931"/>
    <lineage>
        <taxon>Viruses</taxon>
    </lineage>
</organism>
<evidence type="ECO:0000313" key="1">
    <source>
        <dbReference type="EMBL" id="XDJ14627.1"/>
    </source>
</evidence>
<dbReference type="EMBL" id="PQ015378">
    <property type="protein sequence ID" value="XDJ14627.1"/>
    <property type="molecule type" value="Genomic_DNA"/>
</dbReference>
<dbReference type="SUPFAM" id="SSF49899">
    <property type="entry name" value="Concanavalin A-like lectins/glucanases"/>
    <property type="match status" value="1"/>
</dbReference>